<evidence type="ECO:0000313" key="1">
    <source>
        <dbReference type="EMBL" id="AIE86202.1"/>
    </source>
</evidence>
<organism evidence="1 2">
    <name type="scientific">Fimbriimonas ginsengisoli Gsoil 348</name>
    <dbReference type="NCBI Taxonomy" id="661478"/>
    <lineage>
        <taxon>Bacteria</taxon>
        <taxon>Bacillati</taxon>
        <taxon>Armatimonadota</taxon>
        <taxon>Fimbriimonadia</taxon>
        <taxon>Fimbriimonadales</taxon>
        <taxon>Fimbriimonadaceae</taxon>
        <taxon>Fimbriimonas</taxon>
    </lineage>
</organism>
<dbReference type="HOGENOM" id="CLU_911378_0_0_0"/>
<dbReference type="AlphaFoldDB" id="A0A068NS80"/>
<reference evidence="1 2" key="1">
    <citation type="journal article" date="2014" name="PLoS ONE">
        <title>The first complete genome sequence of the class fimbriimonadia in the phylum armatimonadetes.</title>
        <authorList>
            <person name="Hu Z.Y."/>
            <person name="Wang Y.Z."/>
            <person name="Im W.T."/>
            <person name="Wang S.Y."/>
            <person name="Zhao G.P."/>
            <person name="Zheng H.J."/>
            <person name="Quan Z.X."/>
        </authorList>
    </citation>
    <scope>NUCLEOTIDE SEQUENCE [LARGE SCALE GENOMIC DNA]</scope>
    <source>
        <strain evidence="1">Gsoil 348</strain>
    </source>
</reference>
<keyword evidence="2" id="KW-1185">Reference proteome</keyword>
<gene>
    <name evidence="1" type="ORF">OP10G_2834</name>
</gene>
<evidence type="ECO:0000313" key="2">
    <source>
        <dbReference type="Proteomes" id="UP000027982"/>
    </source>
</evidence>
<dbReference type="EMBL" id="CP007139">
    <property type="protein sequence ID" value="AIE86202.1"/>
    <property type="molecule type" value="Genomic_DNA"/>
</dbReference>
<dbReference type="RefSeq" id="WP_025225261.1">
    <property type="nucleotide sequence ID" value="NZ_CP007139.1"/>
</dbReference>
<proteinExistence type="predicted"/>
<protein>
    <submittedName>
        <fullName evidence="1">Uncharacterized protein</fullName>
    </submittedName>
</protein>
<accession>A0A068NS80</accession>
<name>A0A068NS80_FIMGI</name>
<sequence>MNARTRDPLIFIAHESRPGRRFFAKFMLAVPALMTLAVSVQSKGTPEILPTALENEYDARVRDYIPVLQTSSWSLTDQDPIPVDQARTTATVWARGIEKGTLKPIPLTRYQDSIFDGAAGQIVRTGFSIATTLIDAAAKRAESGKADRAVDDVLLGMKVCRGLQYSDPLTNSLASARYRKALWVIRMAAKELSPQERAKAKAGLVGFRGDRAATTGMLLNMYGLYIKDNPLDRGGLLTLTDVARLQSTWQLPSKAAVIEIVTGDSSKMRRPKTEVPFDPFLMLAFRSVQNDRTTDAELEQTLATL</sequence>
<dbReference type="Proteomes" id="UP000027982">
    <property type="component" value="Chromosome"/>
</dbReference>
<dbReference type="KEGG" id="fgi:OP10G_2834"/>